<accession>A0A8J5KYN4</accession>
<evidence type="ECO:0000313" key="1">
    <source>
        <dbReference type="EMBL" id="KAG6494561.1"/>
    </source>
</evidence>
<dbReference type="Proteomes" id="UP000734854">
    <property type="component" value="Unassembled WGS sequence"/>
</dbReference>
<dbReference type="PANTHER" id="PTHR33205:SF1">
    <property type="entry name" value="TRANSMEMBRANE PROTEIN"/>
    <property type="match status" value="1"/>
</dbReference>
<dbReference type="AntiFam" id="ANF00034">
    <property type="entry name" value="Antisense to 5.8S rRNA"/>
</dbReference>
<dbReference type="EMBL" id="JACMSC010000012">
    <property type="protein sequence ID" value="KAG6494561.1"/>
    <property type="molecule type" value="Genomic_DNA"/>
</dbReference>
<dbReference type="AlphaFoldDB" id="A0A8J5KYN4"/>
<reference evidence="1 2" key="1">
    <citation type="submission" date="2020-08" db="EMBL/GenBank/DDBJ databases">
        <title>Plant Genome Project.</title>
        <authorList>
            <person name="Zhang R.-G."/>
        </authorList>
    </citation>
    <scope>NUCLEOTIDE SEQUENCE [LARGE SCALE GENOMIC DNA]</scope>
    <source>
        <tissue evidence="1">Rhizome</tissue>
    </source>
</reference>
<sequence length="195" mass="21500">MVRADGLSPSRHPIPGTWARSVRTLLRTTTRTDSTAKFSSWADPGSLAVPCWFLFLRLLICLNSGWPRLTWVLTAQTWFLSFCRCNHAGLLRNSVKAAGTAFFPLTATNTVVPPTLPLLMMRAAGQFSARHLPARHGGGDDAMTPSRRALGHKASGTTCVQRLNGSRDSAIHTKYRISLRSSSMQEPRYPLPRVV</sequence>
<evidence type="ECO:0000313" key="2">
    <source>
        <dbReference type="Proteomes" id="UP000734854"/>
    </source>
</evidence>
<gene>
    <name evidence="1" type="ORF">ZIOFF_042319</name>
</gene>
<name>A0A8J5KYN4_ZINOF</name>
<dbReference type="PANTHER" id="PTHR33205">
    <property type="entry name" value="TRANSMEMBRANE PROTEIN"/>
    <property type="match status" value="1"/>
</dbReference>
<proteinExistence type="predicted"/>
<comment type="caution">
    <text evidence="1">The sequence shown here is derived from an EMBL/GenBank/DDBJ whole genome shotgun (WGS) entry which is preliminary data.</text>
</comment>
<keyword evidence="2" id="KW-1185">Reference proteome</keyword>
<protein>
    <submittedName>
        <fullName evidence="1">Uncharacterized protein</fullName>
    </submittedName>
</protein>
<organism evidence="1 2">
    <name type="scientific">Zingiber officinale</name>
    <name type="common">Ginger</name>
    <name type="synonym">Amomum zingiber</name>
    <dbReference type="NCBI Taxonomy" id="94328"/>
    <lineage>
        <taxon>Eukaryota</taxon>
        <taxon>Viridiplantae</taxon>
        <taxon>Streptophyta</taxon>
        <taxon>Embryophyta</taxon>
        <taxon>Tracheophyta</taxon>
        <taxon>Spermatophyta</taxon>
        <taxon>Magnoliopsida</taxon>
        <taxon>Liliopsida</taxon>
        <taxon>Zingiberales</taxon>
        <taxon>Zingiberaceae</taxon>
        <taxon>Zingiber</taxon>
    </lineage>
</organism>